<feature type="compositionally biased region" description="Acidic residues" evidence="4">
    <location>
        <begin position="785"/>
        <end position="820"/>
    </location>
</feature>
<evidence type="ECO:0000256" key="4">
    <source>
        <dbReference type="SAM" id="MobiDB-lite"/>
    </source>
</evidence>
<dbReference type="GO" id="GO:0003677">
    <property type="term" value="F:DNA binding"/>
    <property type="evidence" value="ECO:0007669"/>
    <property type="project" value="EnsemblFungi"/>
</dbReference>
<dbReference type="Proteomes" id="UP000005627">
    <property type="component" value="Chromosome 2"/>
</dbReference>
<feature type="region of interest" description="Disordered" evidence="4">
    <location>
        <begin position="769"/>
        <end position="843"/>
    </location>
</feature>
<dbReference type="GO" id="GO:0036436">
    <property type="term" value="C:Isw1a complex"/>
    <property type="evidence" value="ECO:0007669"/>
    <property type="project" value="EnsemblFungi"/>
</dbReference>
<dbReference type="eggNOG" id="ENOG502QVSC">
    <property type="taxonomic scope" value="Eukaryota"/>
</dbReference>
<comment type="subcellular location">
    <subcellularLocation>
        <location evidence="1">Nucleus</location>
    </subcellularLocation>
</comment>
<dbReference type="InterPro" id="IPR028942">
    <property type="entry name" value="WHIM1_dom"/>
</dbReference>
<evidence type="ECO:0000313" key="7">
    <source>
        <dbReference type="Proteomes" id="UP000005627"/>
    </source>
</evidence>
<name>G8ZQ68_TORDE</name>
<dbReference type="InParanoid" id="G8ZQ68"/>
<feature type="compositionally biased region" description="Polar residues" evidence="4">
    <location>
        <begin position="1"/>
        <end position="36"/>
    </location>
</feature>
<keyword evidence="3" id="KW-0175">Coiled coil</keyword>
<evidence type="ECO:0000256" key="2">
    <source>
        <dbReference type="ARBA" id="ARBA00023242"/>
    </source>
</evidence>
<dbReference type="AlphaFoldDB" id="G8ZQ68"/>
<dbReference type="GO" id="GO:0006338">
    <property type="term" value="P:chromatin remodeling"/>
    <property type="evidence" value="ECO:0007669"/>
    <property type="project" value="EnsemblFungi"/>
</dbReference>
<feature type="region of interest" description="Disordered" evidence="4">
    <location>
        <begin position="662"/>
        <end position="724"/>
    </location>
</feature>
<dbReference type="GO" id="GO:0016887">
    <property type="term" value="F:ATP hydrolysis activity"/>
    <property type="evidence" value="ECO:0007669"/>
    <property type="project" value="EnsemblFungi"/>
</dbReference>
<evidence type="ECO:0000313" key="6">
    <source>
        <dbReference type="EMBL" id="CCE90762.1"/>
    </source>
</evidence>
<feature type="region of interest" description="Disordered" evidence="4">
    <location>
        <begin position="114"/>
        <end position="144"/>
    </location>
</feature>
<feature type="coiled-coil region" evidence="3">
    <location>
        <begin position="79"/>
        <end position="107"/>
    </location>
</feature>
<keyword evidence="2" id="KW-0539">Nucleus</keyword>
<dbReference type="KEGG" id="tdl:TDEL_0B06330"/>
<evidence type="ECO:0000259" key="5">
    <source>
        <dbReference type="Pfam" id="PF15612"/>
    </source>
</evidence>
<dbReference type="GeneID" id="11505078"/>
<evidence type="ECO:0000256" key="1">
    <source>
        <dbReference type="ARBA" id="ARBA00004123"/>
    </source>
</evidence>
<dbReference type="HOGENOM" id="CLU_014696_0_0_1"/>
<dbReference type="STRING" id="1076872.G8ZQ68"/>
<gene>
    <name evidence="6" type="primary">TDEL0B06330</name>
    <name evidence="6" type="ORF">TDEL_0B06330</name>
</gene>
<feature type="domain" description="WHIM1" evidence="5">
    <location>
        <begin position="373"/>
        <end position="416"/>
    </location>
</feature>
<feature type="compositionally biased region" description="Basic and acidic residues" evidence="4">
    <location>
        <begin position="821"/>
        <end position="835"/>
    </location>
</feature>
<sequence>MSDTPESLNDPTKETSAVTSSGGVEEVNGSTSNDATTKGKKMGQLTFDDFEGIKHVDTPPDTSAHSMGLRRSKRIPQVKVNKEMQVLEAEEEAAAAERVRKQRAAQKAKARARQREKLAKEKVQTGEVKVENKSSGSAKVTGNPEFYEPPVINDNWTPNMPLLSTDFKTHHSVLSRLKNPNMRPVKYAGDVIKLMSFVNKFHLFFDPELLNLSFQDFEVGLDLYPGSATGTASGIFDSKTQRTLYYQDILPVKNVVAAQDKMNLLFCTLLKLTFSTSKSTEIQSKAQPQATMNQLKTSKKLFPTLVKQLRENARIWGYPREWRDNSLTNEDIATPQSRLFEDDDKGTPVDVKNPEILTTNIYSWSRREPVPFENDPLQNTDLDKRGILALDPDDRMICLRALTDWCGAQSPKIRTETYHLSHFKRDPTFGIQTYHAPRYLVEGADVTYEQFKKLCSVIQSRYEIRSKKKHVKKHLRNGRRPDLAMKLNLLKEIKATLSAAPKEEKDKTLVSLYDKWCKLFNGEILDNPLSDPFEDELYRLRQQEFFVGRVPHIGDFFLPRLQTYPSSPVVSTYLDLRNLQALFEDYANGTIDAYTLFENHGQSMSSQFKLFYRDTPSLLRDTIQGKATNSKNYWYEMCHDCQTLQEFLDFLDFKIVSGEAAQDSDTVQEQGKEIHVEDPAQVHSPVANGQSEVPSSETEKSKENGEKKASETTSTINKHPLPKEARFNAARNKLKCLKGFLSGMLPVLRVFEQLREEYSDMKPGKRVLRRSQRRGMNYDTGAVSEGDEVDDEYLEENDDDDNGMDESVEESDDDEEVEQEPDLKKARVERREARSTRKSSRRA</sequence>
<feature type="compositionally biased region" description="Basic and acidic residues" evidence="4">
    <location>
        <begin position="114"/>
        <end position="132"/>
    </location>
</feature>
<keyword evidence="7" id="KW-1185">Reference proteome</keyword>
<dbReference type="FunCoup" id="G8ZQ68">
    <property type="interactions" value="286"/>
</dbReference>
<reference evidence="6 7" key="1">
    <citation type="journal article" date="2011" name="Proc. Natl. Acad. Sci. U.S.A.">
        <title>Evolutionary erosion of yeast sex chromosomes by mating-type switching accidents.</title>
        <authorList>
            <person name="Gordon J.L."/>
            <person name="Armisen D."/>
            <person name="Proux-Wera E."/>
            <person name="Oheigeartaigh S.S."/>
            <person name="Byrne K.P."/>
            <person name="Wolfe K.H."/>
        </authorList>
    </citation>
    <scope>NUCLEOTIDE SEQUENCE [LARGE SCALE GENOMIC DNA]</scope>
    <source>
        <strain evidence="7">ATCC 10662 / CBS 1146 / NBRC 0425 / NCYC 2629 / NRRL Y-866</strain>
    </source>
</reference>
<feature type="region of interest" description="Disordered" evidence="4">
    <location>
        <begin position="1"/>
        <end position="72"/>
    </location>
</feature>
<protein>
    <recommendedName>
        <fullName evidence="5">WHIM1 domain-containing protein</fullName>
    </recommendedName>
</protein>
<proteinExistence type="predicted"/>
<organism evidence="6 7">
    <name type="scientific">Torulaspora delbrueckii</name>
    <name type="common">Yeast</name>
    <name type="synonym">Candida colliculosa</name>
    <dbReference type="NCBI Taxonomy" id="4950"/>
    <lineage>
        <taxon>Eukaryota</taxon>
        <taxon>Fungi</taxon>
        <taxon>Dikarya</taxon>
        <taxon>Ascomycota</taxon>
        <taxon>Saccharomycotina</taxon>
        <taxon>Saccharomycetes</taxon>
        <taxon>Saccharomycetales</taxon>
        <taxon>Saccharomycetaceae</taxon>
        <taxon>Torulaspora</taxon>
    </lineage>
</organism>
<dbReference type="GO" id="GO:0007062">
    <property type="term" value="P:sister chromatid cohesion"/>
    <property type="evidence" value="ECO:0007669"/>
    <property type="project" value="EnsemblFungi"/>
</dbReference>
<feature type="compositionally biased region" description="Polar residues" evidence="4">
    <location>
        <begin position="687"/>
        <end position="696"/>
    </location>
</feature>
<feature type="compositionally biased region" description="Basic and acidic residues" evidence="4">
    <location>
        <begin position="670"/>
        <end position="680"/>
    </location>
</feature>
<dbReference type="GO" id="GO:0031491">
    <property type="term" value="F:nucleosome binding"/>
    <property type="evidence" value="ECO:0007669"/>
    <property type="project" value="EnsemblFungi"/>
</dbReference>
<dbReference type="EMBL" id="HE616743">
    <property type="protein sequence ID" value="CCE90762.1"/>
    <property type="molecule type" value="Genomic_DNA"/>
</dbReference>
<feature type="compositionally biased region" description="Basic and acidic residues" evidence="4">
    <location>
        <begin position="697"/>
        <end position="710"/>
    </location>
</feature>
<dbReference type="RefSeq" id="XP_003679973.1">
    <property type="nucleotide sequence ID" value="XM_003679925.1"/>
</dbReference>
<dbReference type="Pfam" id="PF15612">
    <property type="entry name" value="WHIM1"/>
    <property type="match status" value="1"/>
</dbReference>
<dbReference type="OrthoDB" id="349045at2759"/>
<accession>G8ZQ68</accession>
<evidence type="ECO:0000256" key="3">
    <source>
        <dbReference type="SAM" id="Coils"/>
    </source>
</evidence>